<dbReference type="PROSITE" id="PS51900">
    <property type="entry name" value="CB"/>
    <property type="match status" value="1"/>
</dbReference>
<gene>
    <name evidence="8" type="ORF">GP2_054_00040</name>
</gene>
<dbReference type="PANTHER" id="PTHR30349">
    <property type="entry name" value="PHAGE INTEGRASE-RELATED"/>
    <property type="match status" value="1"/>
</dbReference>
<name>A0ABQ0IRC6_9ACTN</name>
<dbReference type="InterPro" id="IPR044068">
    <property type="entry name" value="CB"/>
</dbReference>
<dbReference type="InterPro" id="IPR002104">
    <property type="entry name" value="Integrase_catalytic"/>
</dbReference>
<dbReference type="InterPro" id="IPR010998">
    <property type="entry name" value="Integrase_recombinase_N"/>
</dbReference>
<dbReference type="InterPro" id="IPR013762">
    <property type="entry name" value="Integrase-like_cat_sf"/>
</dbReference>
<accession>A0ABQ0IRC6</accession>
<keyword evidence="9" id="KW-1185">Reference proteome</keyword>
<dbReference type="Gene3D" id="1.10.443.10">
    <property type="entry name" value="Intergrase catalytic core"/>
    <property type="match status" value="1"/>
</dbReference>
<comment type="caution">
    <text evidence="8">The sequence shown here is derived from an EMBL/GenBank/DDBJ whole genome shotgun (WGS) entry which is preliminary data.</text>
</comment>
<evidence type="ECO:0000256" key="5">
    <source>
        <dbReference type="PROSITE-ProRule" id="PRU01248"/>
    </source>
</evidence>
<dbReference type="Pfam" id="PF26003">
    <property type="entry name" value="Integrase_N_phage"/>
    <property type="match status" value="1"/>
</dbReference>
<keyword evidence="2" id="KW-0229">DNA integration</keyword>
<dbReference type="Pfam" id="PF14659">
    <property type="entry name" value="Phage_int_SAM_3"/>
    <property type="match status" value="1"/>
</dbReference>
<evidence type="ECO:0000256" key="2">
    <source>
        <dbReference type="ARBA" id="ARBA00022908"/>
    </source>
</evidence>
<evidence type="ECO:0000259" key="6">
    <source>
        <dbReference type="PROSITE" id="PS51898"/>
    </source>
</evidence>
<dbReference type="Pfam" id="PF00589">
    <property type="entry name" value="Phage_integrase"/>
    <property type="match status" value="1"/>
</dbReference>
<dbReference type="InterPro" id="IPR011010">
    <property type="entry name" value="DNA_brk_join_enz"/>
</dbReference>
<dbReference type="PANTHER" id="PTHR30349:SF64">
    <property type="entry name" value="PROPHAGE INTEGRASE INTD-RELATED"/>
    <property type="match status" value="1"/>
</dbReference>
<dbReference type="CDD" id="cd00397">
    <property type="entry name" value="DNA_BRE_C"/>
    <property type="match status" value="1"/>
</dbReference>
<evidence type="ECO:0000256" key="3">
    <source>
        <dbReference type="ARBA" id="ARBA00023125"/>
    </source>
</evidence>
<organism evidence="8 9">
    <name type="scientific">Gordonia paraffinivorans NBRC 108238</name>
    <dbReference type="NCBI Taxonomy" id="1223543"/>
    <lineage>
        <taxon>Bacteria</taxon>
        <taxon>Bacillati</taxon>
        <taxon>Actinomycetota</taxon>
        <taxon>Actinomycetes</taxon>
        <taxon>Mycobacteriales</taxon>
        <taxon>Gordoniaceae</taxon>
        <taxon>Gordonia</taxon>
    </lineage>
</organism>
<comment type="similarity">
    <text evidence="1">Belongs to the 'phage' integrase family.</text>
</comment>
<dbReference type="RefSeq" id="WP_006902368.1">
    <property type="nucleotide sequence ID" value="NZ_BAOQ01000054.1"/>
</dbReference>
<dbReference type="EMBL" id="BAOQ01000054">
    <property type="protein sequence ID" value="GAC86098.1"/>
    <property type="molecule type" value="Genomic_DNA"/>
</dbReference>
<feature type="domain" description="Tyr recombinase" evidence="6">
    <location>
        <begin position="175"/>
        <end position="377"/>
    </location>
</feature>
<dbReference type="InterPro" id="IPR050090">
    <property type="entry name" value="Tyrosine_recombinase_XerCD"/>
</dbReference>
<reference evidence="8 9" key="1">
    <citation type="submission" date="2013-02" db="EMBL/GenBank/DDBJ databases">
        <title>Whole genome shotgun sequence of Gordonia paraffinivorans NBRC 108238.</title>
        <authorList>
            <person name="Isaki-Nakamura S."/>
            <person name="Hosoyama A."/>
            <person name="Tsuchikane K."/>
            <person name="Ando Y."/>
            <person name="Baba S."/>
            <person name="Ohji S."/>
            <person name="Hamada M."/>
            <person name="Tamura T."/>
            <person name="Yamazoe A."/>
            <person name="Yamazaki S."/>
            <person name="Fujita N."/>
        </authorList>
    </citation>
    <scope>NUCLEOTIDE SEQUENCE [LARGE SCALE GENOMIC DNA]</scope>
    <source>
        <strain evidence="8 9">NBRC 108238</strain>
    </source>
</reference>
<evidence type="ECO:0000313" key="8">
    <source>
        <dbReference type="EMBL" id="GAC86098.1"/>
    </source>
</evidence>
<proteinExistence type="inferred from homology"/>
<keyword evidence="4" id="KW-0233">DNA recombination</keyword>
<dbReference type="PROSITE" id="PS51898">
    <property type="entry name" value="TYR_RECOMBINASE"/>
    <property type="match status" value="1"/>
</dbReference>
<sequence length="392" mass="43749">MARGRRGFGNIRKLPSGRYQARYTGPDGAEHKAPTTFAARIDAEAFLTDRRREIDRGLWNPHSADTTETPMFGPFADEWLRTRLVRGRPLKIRTRDHYRKLLDLYILPTFGAMHLDEITPAAVRKWHADLLPDAPTMRAHSYSLLRTIMSSAYSAELIESNPCRVEGAGTSRRRSRTVPATVEELATIVDAMPPQYQFLTLLAGWCALRFGELAELRRRDVTLEYEVDGTGRRRLVGGFVSVSRGAVWDASRKAYVQQDSAKSEAGTRDVHIPPHVLGAAERHLTEFTGPTADALLFPAPEGGYLTPTALYRHFYPAREAAGRKDLRFHDLRHTGAVLAAATGATLAELQQRLGHSTVSAAMRYQHAAKGRDRKIAEGLSRLVDRDTPTRGE</sequence>
<keyword evidence="3 5" id="KW-0238">DNA-binding</keyword>
<feature type="domain" description="Core-binding (CB)" evidence="7">
    <location>
        <begin position="70"/>
        <end position="153"/>
    </location>
</feature>
<evidence type="ECO:0000259" key="7">
    <source>
        <dbReference type="PROSITE" id="PS51900"/>
    </source>
</evidence>
<dbReference type="Proteomes" id="UP000035021">
    <property type="component" value="Unassembled WGS sequence"/>
</dbReference>
<dbReference type="Gene3D" id="1.10.150.130">
    <property type="match status" value="1"/>
</dbReference>
<dbReference type="SUPFAM" id="SSF56349">
    <property type="entry name" value="DNA breaking-rejoining enzymes"/>
    <property type="match status" value="1"/>
</dbReference>
<evidence type="ECO:0000256" key="1">
    <source>
        <dbReference type="ARBA" id="ARBA00008857"/>
    </source>
</evidence>
<protein>
    <submittedName>
        <fullName evidence="8">Integrase</fullName>
    </submittedName>
</protein>
<dbReference type="InterPro" id="IPR058717">
    <property type="entry name" value="Phage_L5_Integrase_N"/>
</dbReference>
<evidence type="ECO:0000256" key="4">
    <source>
        <dbReference type="ARBA" id="ARBA00023172"/>
    </source>
</evidence>
<dbReference type="InterPro" id="IPR004107">
    <property type="entry name" value="Integrase_SAM-like_N"/>
</dbReference>
<evidence type="ECO:0000313" key="9">
    <source>
        <dbReference type="Proteomes" id="UP000035021"/>
    </source>
</evidence>